<dbReference type="EMBL" id="ML213782">
    <property type="protein sequence ID" value="TFK31320.1"/>
    <property type="molecule type" value="Genomic_DNA"/>
</dbReference>
<evidence type="ECO:0000256" key="2">
    <source>
        <dbReference type="SAM" id="SignalP"/>
    </source>
</evidence>
<dbReference type="Proteomes" id="UP000308652">
    <property type="component" value="Unassembled WGS sequence"/>
</dbReference>
<evidence type="ECO:0000313" key="3">
    <source>
        <dbReference type="EMBL" id="TFK31320.1"/>
    </source>
</evidence>
<sequence length="216" mass="22725">MVISLLFLVLASLTGANAIRNSLYIISQAETPSLGLDGLTPIGVRRSEECIPGVFGHLGIGLIVSCTPDFDTGDCFAAGATVTPLANALNLTVDTSCDTGENTQDDCVSDLISAFAANSTKAILAVWNAGDEDTFFTNLDIDIPDDDGDGVTHHDVITTIRNEVFIGQSSQSCEGIDGQAPGTGIFNFRKPGTRRALKAKDSKKRNGSRTKTGGRE</sequence>
<feature type="region of interest" description="Disordered" evidence="1">
    <location>
        <begin position="176"/>
        <end position="216"/>
    </location>
</feature>
<proteinExistence type="predicted"/>
<dbReference type="OrthoDB" id="425925at2759"/>
<dbReference type="STRING" id="68775.A0A5C3LEY9"/>
<keyword evidence="4" id="KW-1185">Reference proteome</keyword>
<accession>A0A5C3LEY9</accession>
<feature type="compositionally biased region" description="Basic residues" evidence="1">
    <location>
        <begin position="191"/>
        <end position="208"/>
    </location>
</feature>
<dbReference type="AlphaFoldDB" id="A0A5C3LEY9"/>
<gene>
    <name evidence="3" type="ORF">BDQ12DRAFT_717074</name>
</gene>
<feature type="chain" id="PRO_5023112965" evidence="2">
    <location>
        <begin position="19"/>
        <end position="216"/>
    </location>
</feature>
<evidence type="ECO:0000256" key="1">
    <source>
        <dbReference type="SAM" id="MobiDB-lite"/>
    </source>
</evidence>
<protein>
    <submittedName>
        <fullName evidence="3">Uncharacterized protein</fullName>
    </submittedName>
</protein>
<feature type="signal peptide" evidence="2">
    <location>
        <begin position="1"/>
        <end position="18"/>
    </location>
</feature>
<name>A0A5C3LEY9_9AGAR</name>
<keyword evidence="2" id="KW-0732">Signal</keyword>
<reference evidence="3 4" key="1">
    <citation type="journal article" date="2019" name="Nat. Ecol. Evol.">
        <title>Megaphylogeny resolves global patterns of mushroom evolution.</title>
        <authorList>
            <person name="Varga T."/>
            <person name="Krizsan K."/>
            <person name="Foldi C."/>
            <person name="Dima B."/>
            <person name="Sanchez-Garcia M."/>
            <person name="Sanchez-Ramirez S."/>
            <person name="Szollosi G.J."/>
            <person name="Szarkandi J.G."/>
            <person name="Papp V."/>
            <person name="Albert L."/>
            <person name="Andreopoulos W."/>
            <person name="Angelini C."/>
            <person name="Antonin V."/>
            <person name="Barry K.W."/>
            <person name="Bougher N.L."/>
            <person name="Buchanan P."/>
            <person name="Buyck B."/>
            <person name="Bense V."/>
            <person name="Catcheside P."/>
            <person name="Chovatia M."/>
            <person name="Cooper J."/>
            <person name="Damon W."/>
            <person name="Desjardin D."/>
            <person name="Finy P."/>
            <person name="Geml J."/>
            <person name="Haridas S."/>
            <person name="Hughes K."/>
            <person name="Justo A."/>
            <person name="Karasinski D."/>
            <person name="Kautmanova I."/>
            <person name="Kiss B."/>
            <person name="Kocsube S."/>
            <person name="Kotiranta H."/>
            <person name="LaButti K.M."/>
            <person name="Lechner B.E."/>
            <person name="Liimatainen K."/>
            <person name="Lipzen A."/>
            <person name="Lukacs Z."/>
            <person name="Mihaltcheva S."/>
            <person name="Morgado L.N."/>
            <person name="Niskanen T."/>
            <person name="Noordeloos M.E."/>
            <person name="Ohm R.A."/>
            <person name="Ortiz-Santana B."/>
            <person name="Ovrebo C."/>
            <person name="Racz N."/>
            <person name="Riley R."/>
            <person name="Savchenko A."/>
            <person name="Shiryaev A."/>
            <person name="Soop K."/>
            <person name="Spirin V."/>
            <person name="Szebenyi C."/>
            <person name="Tomsovsky M."/>
            <person name="Tulloss R.E."/>
            <person name="Uehling J."/>
            <person name="Grigoriev I.V."/>
            <person name="Vagvolgyi C."/>
            <person name="Papp T."/>
            <person name="Martin F.M."/>
            <person name="Miettinen O."/>
            <person name="Hibbett D.S."/>
            <person name="Nagy L.G."/>
        </authorList>
    </citation>
    <scope>NUCLEOTIDE SEQUENCE [LARGE SCALE GENOMIC DNA]</scope>
    <source>
        <strain evidence="3 4">CBS 166.37</strain>
    </source>
</reference>
<evidence type="ECO:0000313" key="4">
    <source>
        <dbReference type="Proteomes" id="UP000308652"/>
    </source>
</evidence>
<organism evidence="3 4">
    <name type="scientific">Crucibulum laeve</name>
    <dbReference type="NCBI Taxonomy" id="68775"/>
    <lineage>
        <taxon>Eukaryota</taxon>
        <taxon>Fungi</taxon>
        <taxon>Dikarya</taxon>
        <taxon>Basidiomycota</taxon>
        <taxon>Agaricomycotina</taxon>
        <taxon>Agaricomycetes</taxon>
        <taxon>Agaricomycetidae</taxon>
        <taxon>Agaricales</taxon>
        <taxon>Agaricineae</taxon>
        <taxon>Nidulariaceae</taxon>
        <taxon>Crucibulum</taxon>
    </lineage>
</organism>